<sequence length="185" mass="19887">MRSRIIIAVACGVVLTGCSGHSPSSTGQLNENTARDKIQKYLTETLNALPPGVALTLPPRDPNGQKPDFDVANLGPAPCDGDPNDTTGPKKAQVWYFLTGVPAGKVGDYFTAVIRIWRDRLWQVWPIKDTQSNTVTHDGYMLAVGRFKNSDPNREDGLALAGTSPCFPNSATGTATPLPSSIEHR</sequence>
<name>A0A291RJQ8_9NOCA</name>
<dbReference type="GeneID" id="88358704"/>
<feature type="region of interest" description="Disordered" evidence="1">
    <location>
        <begin position="154"/>
        <end position="185"/>
    </location>
</feature>
<dbReference type="EMBL" id="CP023778">
    <property type="protein sequence ID" value="ATL67312.1"/>
    <property type="molecule type" value="Genomic_DNA"/>
</dbReference>
<reference evidence="2 3" key="1">
    <citation type="submission" date="2017-10" db="EMBL/GenBank/DDBJ databases">
        <title>Comparative genomics between pathogenic Norcardia.</title>
        <authorList>
            <person name="Zeng L."/>
        </authorList>
    </citation>
    <scope>NUCLEOTIDE SEQUENCE [LARGE SCALE GENOMIC DNA]</scope>
    <source>
        <strain evidence="2 3">NC_YFY_NT001</strain>
    </source>
</reference>
<dbReference type="Proteomes" id="UP000221961">
    <property type="component" value="Chromosome"/>
</dbReference>
<gene>
    <name evidence="2" type="ORF">CRH09_15000</name>
</gene>
<dbReference type="AlphaFoldDB" id="A0A291RJQ8"/>
<dbReference type="KEGG" id="ntp:CRH09_15000"/>
<evidence type="ECO:0000313" key="2">
    <source>
        <dbReference type="EMBL" id="ATL67312.1"/>
    </source>
</evidence>
<feature type="compositionally biased region" description="Polar residues" evidence="1">
    <location>
        <begin position="166"/>
        <end position="179"/>
    </location>
</feature>
<organism evidence="2 3">
    <name type="scientific">Nocardia terpenica</name>
    <dbReference type="NCBI Taxonomy" id="455432"/>
    <lineage>
        <taxon>Bacteria</taxon>
        <taxon>Bacillati</taxon>
        <taxon>Actinomycetota</taxon>
        <taxon>Actinomycetes</taxon>
        <taxon>Mycobacteriales</taxon>
        <taxon>Nocardiaceae</taxon>
        <taxon>Nocardia</taxon>
    </lineage>
</organism>
<dbReference type="RefSeq" id="WP_098694457.1">
    <property type="nucleotide sequence ID" value="NZ_CP023778.1"/>
</dbReference>
<dbReference type="PROSITE" id="PS51257">
    <property type="entry name" value="PROKAR_LIPOPROTEIN"/>
    <property type="match status" value="1"/>
</dbReference>
<protein>
    <submittedName>
        <fullName evidence="2">Uncharacterized protein</fullName>
    </submittedName>
</protein>
<evidence type="ECO:0000313" key="3">
    <source>
        <dbReference type="Proteomes" id="UP000221961"/>
    </source>
</evidence>
<accession>A0A291RJQ8</accession>
<proteinExistence type="predicted"/>
<evidence type="ECO:0000256" key="1">
    <source>
        <dbReference type="SAM" id="MobiDB-lite"/>
    </source>
</evidence>